<dbReference type="Proteomes" id="UP001243375">
    <property type="component" value="Unassembled WGS sequence"/>
</dbReference>
<evidence type="ECO:0000313" key="1">
    <source>
        <dbReference type="EMBL" id="KAJ9121743.1"/>
    </source>
</evidence>
<organism evidence="1 2">
    <name type="scientific">Naganishia vaughanmartiniae</name>
    <dbReference type="NCBI Taxonomy" id="1424756"/>
    <lineage>
        <taxon>Eukaryota</taxon>
        <taxon>Fungi</taxon>
        <taxon>Dikarya</taxon>
        <taxon>Basidiomycota</taxon>
        <taxon>Agaricomycotina</taxon>
        <taxon>Tremellomycetes</taxon>
        <taxon>Filobasidiales</taxon>
        <taxon>Filobasidiaceae</taxon>
        <taxon>Naganishia</taxon>
    </lineage>
</organism>
<sequence>MPTTFFPEPPLRPADTYNSPNPLYRPLRPLDQPGSPFPRLRPTRFLPPKCLESWFANGEIMCGRNELGPEDMLDVTWLWVNGSDPRWQKDMIRVRTEKGIYSPEHHFRENNELLYSMRSVLQNLPGRLRTFHLITSDTPFNSDEDLGLLSPRAIKELEDAADKEFKPTPEEKRLLLEAGIDLGNTHTVRSAFSLRARKAAGAAMPDHYSHAQSEPDIPIVSDKLKVWLNSTWRVAQTPAWLSFDMIDLSSPKHPLHHLYTNPTESKPADAAHLYFNSHPSLKYAVHSEIFHLPTRLGPAKSAAADLEKHLLKEREWRQNALPNFNSMAIESRIGFLWGLGDISLSFNDDFFILKPHAVSDFFSPLYGTVIRFDQGFYQQVKPLLDKAWINDAGEVGGLYHANWLLSQRFPRRLRPYFAHVPKVITRGLHHEASLMFEDALTAAGQRQFRELPIGEGNVQMQWLLTSLRVERWREALLWTWVVGKVGTAPKWQPGQTGQHLGGTVGVWGEEARSEVEELFGLNPEDTDVIKIEIHRGERWTMEEERMKSHFEGAGWEPPKATEFLFSSLDGHLPPILRPSQPASMNDRCTFDLERCLGSFWSRQEDISAEDMFKRLAFANPACGDCLIMALVTASGPLGLSAVFPPPEATFVNNANADPKTIEYLPPPHLPLTTTWQEADFSLENVMSETSLPREEVNLREWSMKLLSRYVYMSGKSNSHFHMAKSPKHVKSVFKSIDSNKDVSLLGFNDDIEEDYEQTKELMLQWFDSRWPDKMIWERN</sequence>
<accession>A0ACC2XDR2</accession>
<comment type="caution">
    <text evidence="1">The sequence shown here is derived from an EMBL/GenBank/DDBJ whole genome shotgun (WGS) entry which is preliminary data.</text>
</comment>
<proteinExistence type="predicted"/>
<name>A0ACC2XDR2_9TREE</name>
<reference evidence="1" key="1">
    <citation type="submission" date="2023-04" db="EMBL/GenBank/DDBJ databases">
        <title>Draft Genome sequencing of Naganishia species isolated from polar environments using Oxford Nanopore Technology.</title>
        <authorList>
            <person name="Leo P."/>
            <person name="Venkateswaran K."/>
        </authorList>
    </citation>
    <scope>NUCLEOTIDE SEQUENCE</scope>
    <source>
        <strain evidence="1">MNA-CCFEE 5425</strain>
    </source>
</reference>
<keyword evidence="2" id="KW-1185">Reference proteome</keyword>
<gene>
    <name evidence="1" type="ORF">QFC22_002364</name>
</gene>
<protein>
    <submittedName>
        <fullName evidence="1">Uncharacterized protein</fullName>
    </submittedName>
</protein>
<dbReference type="EMBL" id="JASBWU010000005">
    <property type="protein sequence ID" value="KAJ9121743.1"/>
    <property type="molecule type" value="Genomic_DNA"/>
</dbReference>
<evidence type="ECO:0000313" key="2">
    <source>
        <dbReference type="Proteomes" id="UP001243375"/>
    </source>
</evidence>